<gene>
    <name evidence="1" type="ORF">DYH56_07465</name>
</gene>
<dbReference type="PROSITE" id="PS51257">
    <property type="entry name" value="PROKAR_LIPOPROTEIN"/>
    <property type="match status" value="1"/>
</dbReference>
<keyword evidence="2" id="KW-1185">Reference proteome</keyword>
<dbReference type="Proteomes" id="UP000263486">
    <property type="component" value="Unassembled WGS sequence"/>
</dbReference>
<evidence type="ECO:0000313" key="2">
    <source>
        <dbReference type="Proteomes" id="UP000263486"/>
    </source>
</evidence>
<reference evidence="1 2" key="1">
    <citation type="submission" date="2018-08" db="EMBL/GenBank/DDBJ databases">
        <title>Draft genome sequence of Psychrilyobacter sp. strain SD5 isolated from Black Sea water.</title>
        <authorList>
            <person name="Yadav S."/>
            <person name="Villanueva L."/>
            <person name="Damste J.S.S."/>
        </authorList>
    </citation>
    <scope>NUCLEOTIDE SEQUENCE [LARGE SCALE GENOMIC DNA]</scope>
    <source>
        <strain evidence="1 2">SD5</strain>
    </source>
</reference>
<name>A0ABX9KHL3_9FUSO</name>
<organism evidence="1 2">
    <name type="scientific">Psychrilyobacter piezotolerans</name>
    <dbReference type="NCBI Taxonomy" id="2293438"/>
    <lineage>
        <taxon>Bacteria</taxon>
        <taxon>Fusobacteriati</taxon>
        <taxon>Fusobacteriota</taxon>
        <taxon>Fusobacteriia</taxon>
        <taxon>Fusobacteriales</taxon>
        <taxon>Fusobacteriaceae</taxon>
        <taxon>Psychrilyobacter</taxon>
    </lineage>
</organism>
<sequence>MELEKLMPLIISGISALVAGVSACYIRKANKLIALQLESQIRARIDDAYKEILNFKDGELLDSVIENYFNAYDYACKKYLNKELNRKNFRGMYTHEIKNLCTKEIYVKQRKNGDFRDIKKVYEEIKKIGDK</sequence>
<proteinExistence type="predicted"/>
<evidence type="ECO:0000313" key="1">
    <source>
        <dbReference type="EMBL" id="REI41266.1"/>
    </source>
</evidence>
<dbReference type="EMBL" id="QUAJ01000011">
    <property type="protein sequence ID" value="REI41266.1"/>
    <property type="molecule type" value="Genomic_DNA"/>
</dbReference>
<dbReference type="RefSeq" id="WP_114642243.1">
    <property type="nucleotide sequence ID" value="NZ_JAACIO010000012.1"/>
</dbReference>
<comment type="caution">
    <text evidence="1">The sequence shown here is derived from an EMBL/GenBank/DDBJ whole genome shotgun (WGS) entry which is preliminary data.</text>
</comment>
<accession>A0ABX9KHL3</accession>
<protein>
    <submittedName>
        <fullName evidence="1">Uncharacterized protein</fullName>
    </submittedName>
</protein>